<keyword evidence="8" id="KW-0472">Membrane</keyword>
<dbReference type="GO" id="GO:0006122">
    <property type="term" value="P:mitochondrial electron transport, ubiquinol to cytochrome c"/>
    <property type="evidence" value="ECO:0007669"/>
    <property type="project" value="InterPro"/>
</dbReference>
<dbReference type="FunFam" id="1.10.287.20:FF:000001">
    <property type="entry name" value="Cytochrome b-c1 complex subunit 6"/>
    <property type="match status" value="1"/>
</dbReference>
<protein>
    <submittedName>
        <fullName evidence="12">Cytochrome b-c1 complex subunit 6, mitochondrial</fullName>
    </submittedName>
</protein>
<evidence type="ECO:0000256" key="5">
    <source>
        <dbReference type="ARBA" id="ARBA00022792"/>
    </source>
</evidence>
<feature type="domain" description="Ubiquinol-cytochrome C reductase hinge" evidence="11">
    <location>
        <begin position="69"/>
        <end position="132"/>
    </location>
</feature>
<organism evidence="12 13">
    <name type="scientific">Paramuricea clavata</name>
    <name type="common">Red gorgonian</name>
    <name type="synonym">Violescent sea-whip</name>
    <dbReference type="NCBI Taxonomy" id="317549"/>
    <lineage>
        <taxon>Eukaryota</taxon>
        <taxon>Metazoa</taxon>
        <taxon>Cnidaria</taxon>
        <taxon>Anthozoa</taxon>
        <taxon>Octocorallia</taxon>
        <taxon>Malacalcyonacea</taxon>
        <taxon>Plexauridae</taxon>
        <taxon>Paramuricea</taxon>
    </lineage>
</organism>
<comment type="caution">
    <text evidence="12">The sequence shown here is derived from an EMBL/GenBank/DDBJ whole genome shotgun (WGS) entry which is preliminary data.</text>
</comment>
<dbReference type="EMBL" id="CACRXK020000191">
    <property type="protein sequence ID" value="CAB3979371.1"/>
    <property type="molecule type" value="Genomic_DNA"/>
</dbReference>
<dbReference type="AlphaFoldDB" id="A0A7D9HCF8"/>
<comment type="subcellular location">
    <subcellularLocation>
        <location evidence="1">Mitochondrion inner membrane</location>
        <topology evidence="1">Peripheral membrane protein</topology>
        <orientation evidence="1">Intermembrane side</orientation>
    </subcellularLocation>
</comment>
<dbReference type="InterPro" id="IPR023184">
    <property type="entry name" value="Ubol_cytC_Rdtase_hinge_dom"/>
</dbReference>
<comment type="similarity">
    <text evidence="2">Belongs to the UQCRH/QCR6 family.</text>
</comment>
<evidence type="ECO:0000313" key="12">
    <source>
        <dbReference type="EMBL" id="CAB3979371.1"/>
    </source>
</evidence>
<dbReference type="PANTHER" id="PTHR15336">
    <property type="entry name" value="UBIQUINOL-CYTOCHROME C REDUCTASE COMPLEX 7.8 KDA PROTEIN"/>
    <property type="match status" value="1"/>
</dbReference>
<gene>
    <name evidence="12" type="ORF">PACLA_8A067115</name>
</gene>
<dbReference type="PANTHER" id="PTHR15336:SF0">
    <property type="entry name" value="CYTOCHROME B-C1 COMPLEX SUBUNIT 6, MITOCHONDRIAL"/>
    <property type="match status" value="1"/>
</dbReference>
<accession>A0A7D9HCF8</accession>
<dbReference type="SUPFAM" id="SSF81531">
    <property type="entry name" value="Non-heme 11 kDa protein of cytochrome bc1 complex (Ubiquinol-cytochrome c reductase)"/>
    <property type="match status" value="1"/>
</dbReference>
<evidence type="ECO:0000256" key="8">
    <source>
        <dbReference type="ARBA" id="ARBA00023136"/>
    </source>
</evidence>
<feature type="compositionally biased region" description="Acidic residues" evidence="10">
    <location>
        <begin position="17"/>
        <end position="71"/>
    </location>
</feature>
<dbReference type="InterPro" id="IPR036811">
    <property type="entry name" value="Ubol_cytC_Rdtase_hinge_dom_sf"/>
</dbReference>
<dbReference type="Gene3D" id="1.10.287.20">
    <property type="entry name" value="Ubiquinol-cytochrome C reductase hinge domain"/>
    <property type="match status" value="1"/>
</dbReference>
<evidence type="ECO:0000256" key="1">
    <source>
        <dbReference type="ARBA" id="ARBA00004137"/>
    </source>
</evidence>
<keyword evidence="4" id="KW-0679">Respiratory chain</keyword>
<proteinExistence type="inferred from homology"/>
<keyword evidence="5" id="KW-0999">Mitochondrion inner membrane</keyword>
<dbReference type="Proteomes" id="UP001152795">
    <property type="component" value="Unassembled WGS sequence"/>
</dbReference>
<dbReference type="OrthoDB" id="405848at2759"/>
<keyword evidence="7" id="KW-0496">Mitochondrion</keyword>
<evidence type="ECO:0000313" key="13">
    <source>
        <dbReference type="Proteomes" id="UP001152795"/>
    </source>
</evidence>
<reference evidence="12" key="1">
    <citation type="submission" date="2020-04" db="EMBL/GenBank/DDBJ databases">
        <authorList>
            <person name="Alioto T."/>
            <person name="Alioto T."/>
            <person name="Gomez Garrido J."/>
        </authorList>
    </citation>
    <scope>NUCLEOTIDE SEQUENCE</scope>
    <source>
        <strain evidence="12">A484AB</strain>
    </source>
</reference>
<sequence length="132" mass="14591">MVAGGENLEAVTLGENAPDEFENVLEDDDEDPADDEVSGDEDGDEEGGGESEDEDEDDDDDEEEEDPDDPQDILREKCGEMSRCMALKSEFDTCESRVNGRQKTEENCAQELLDFVGCVDKCVSKSLFSHLK</sequence>
<dbReference type="InterPro" id="IPR003422">
    <property type="entry name" value="Cyt_b-c1_6"/>
</dbReference>
<evidence type="ECO:0000256" key="7">
    <source>
        <dbReference type="ARBA" id="ARBA00023128"/>
    </source>
</evidence>
<evidence type="ECO:0000256" key="3">
    <source>
        <dbReference type="ARBA" id="ARBA00022448"/>
    </source>
</evidence>
<evidence type="ECO:0000256" key="6">
    <source>
        <dbReference type="ARBA" id="ARBA00022982"/>
    </source>
</evidence>
<evidence type="ECO:0000256" key="2">
    <source>
        <dbReference type="ARBA" id="ARBA00006498"/>
    </source>
</evidence>
<name>A0A7D9HCF8_PARCT</name>
<keyword evidence="6" id="KW-0249">Electron transport</keyword>
<keyword evidence="9" id="KW-1015">Disulfide bond</keyword>
<evidence type="ECO:0000256" key="9">
    <source>
        <dbReference type="ARBA" id="ARBA00023157"/>
    </source>
</evidence>
<feature type="region of interest" description="Disordered" evidence="10">
    <location>
        <begin position="1"/>
        <end position="78"/>
    </location>
</feature>
<dbReference type="GO" id="GO:0005743">
    <property type="term" value="C:mitochondrial inner membrane"/>
    <property type="evidence" value="ECO:0007669"/>
    <property type="project" value="UniProtKB-SubCell"/>
</dbReference>
<evidence type="ECO:0000256" key="10">
    <source>
        <dbReference type="SAM" id="MobiDB-lite"/>
    </source>
</evidence>
<evidence type="ECO:0000256" key="4">
    <source>
        <dbReference type="ARBA" id="ARBA00022660"/>
    </source>
</evidence>
<evidence type="ECO:0000259" key="11">
    <source>
        <dbReference type="Pfam" id="PF02320"/>
    </source>
</evidence>
<dbReference type="Pfam" id="PF02320">
    <property type="entry name" value="UCR_hinge"/>
    <property type="match status" value="1"/>
</dbReference>
<keyword evidence="13" id="KW-1185">Reference proteome</keyword>
<keyword evidence="3" id="KW-0813">Transport</keyword>